<dbReference type="AlphaFoldDB" id="A0AAD5SY13"/>
<keyword evidence="3" id="KW-1185">Reference proteome</keyword>
<evidence type="ECO:0000313" key="3">
    <source>
        <dbReference type="Proteomes" id="UP001211907"/>
    </source>
</evidence>
<evidence type="ECO:0000313" key="2">
    <source>
        <dbReference type="EMBL" id="KAJ3118509.1"/>
    </source>
</evidence>
<feature type="non-terminal residue" evidence="2">
    <location>
        <position position="84"/>
    </location>
</feature>
<proteinExistence type="predicted"/>
<accession>A0AAD5SY13</accession>
<evidence type="ECO:0000256" key="1">
    <source>
        <dbReference type="SAM" id="MobiDB-lite"/>
    </source>
</evidence>
<gene>
    <name evidence="2" type="ORF">HK100_000589</name>
</gene>
<feature type="region of interest" description="Disordered" evidence="1">
    <location>
        <begin position="1"/>
        <end position="58"/>
    </location>
</feature>
<reference evidence="2" key="1">
    <citation type="submission" date="2020-05" db="EMBL/GenBank/DDBJ databases">
        <title>Phylogenomic resolution of chytrid fungi.</title>
        <authorList>
            <person name="Stajich J.E."/>
            <person name="Amses K."/>
            <person name="Simmons R."/>
            <person name="Seto K."/>
            <person name="Myers J."/>
            <person name="Bonds A."/>
            <person name="Quandt C.A."/>
            <person name="Barry K."/>
            <person name="Liu P."/>
            <person name="Grigoriev I."/>
            <person name="Longcore J.E."/>
            <person name="James T.Y."/>
        </authorList>
    </citation>
    <scope>NUCLEOTIDE SEQUENCE</scope>
    <source>
        <strain evidence="2">JEL0513</strain>
    </source>
</reference>
<dbReference type="EMBL" id="JADGJH010001119">
    <property type="protein sequence ID" value="KAJ3118509.1"/>
    <property type="molecule type" value="Genomic_DNA"/>
</dbReference>
<feature type="region of interest" description="Disordered" evidence="1">
    <location>
        <begin position="65"/>
        <end position="84"/>
    </location>
</feature>
<name>A0AAD5SY13_9FUNG</name>
<feature type="compositionally biased region" description="Basic and acidic residues" evidence="1">
    <location>
        <begin position="16"/>
        <end position="27"/>
    </location>
</feature>
<sequence>MGSAASIQRRQRPRPQRPDLRIDEKNSRVVSLQANVEQNVPPTSSKSRQQQTDIQERCPAQDLTLFDFMESGKPGKRSENWQVM</sequence>
<dbReference type="Proteomes" id="UP001211907">
    <property type="component" value="Unassembled WGS sequence"/>
</dbReference>
<protein>
    <submittedName>
        <fullName evidence="2">Uncharacterized protein</fullName>
    </submittedName>
</protein>
<organism evidence="2 3">
    <name type="scientific">Physocladia obscura</name>
    <dbReference type="NCBI Taxonomy" id="109957"/>
    <lineage>
        <taxon>Eukaryota</taxon>
        <taxon>Fungi</taxon>
        <taxon>Fungi incertae sedis</taxon>
        <taxon>Chytridiomycota</taxon>
        <taxon>Chytridiomycota incertae sedis</taxon>
        <taxon>Chytridiomycetes</taxon>
        <taxon>Chytridiales</taxon>
        <taxon>Chytriomycetaceae</taxon>
        <taxon>Physocladia</taxon>
    </lineage>
</organism>
<feature type="compositionally biased region" description="Polar residues" evidence="1">
    <location>
        <begin position="28"/>
        <end position="53"/>
    </location>
</feature>
<comment type="caution">
    <text evidence="2">The sequence shown here is derived from an EMBL/GenBank/DDBJ whole genome shotgun (WGS) entry which is preliminary data.</text>
</comment>